<proteinExistence type="predicted"/>
<accession>A0ACC3BMD5</accession>
<evidence type="ECO:0000313" key="1">
    <source>
        <dbReference type="EMBL" id="KAK1859109.1"/>
    </source>
</evidence>
<reference evidence="1" key="1">
    <citation type="submission" date="2019-11" db="EMBL/GenBank/DDBJ databases">
        <title>Nori genome reveals adaptations in red seaweeds to the harsh intertidal environment.</title>
        <authorList>
            <person name="Wang D."/>
            <person name="Mao Y."/>
        </authorList>
    </citation>
    <scope>NUCLEOTIDE SEQUENCE</scope>
    <source>
        <tissue evidence="1">Gametophyte</tissue>
    </source>
</reference>
<protein>
    <submittedName>
        <fullName evidence="1">Uncharacterized protein</fullName>
    </submittedName>
</protein>
<comment type="caution">
    <text evidence="1">The sequence shown here is derived from an EMBL/GenBank/DDBJ whole genome shotgun (WGS) entry which is preliminary data.</text>
</comment>
<name>A0ACC3BMD5_PYRYE</name>
<dbReference type="Proteomes" id="UP000798662">
    <property type="component" value="Chromosome 1"/>
</dbReference>
<evidence type="ECO:0000313" key="2">
    <source>
        <dbReference type="Proteomes" id="UP000798662"/>
    </source>
</evidence>
<dbReference type="EMBL" id="CM020618">
    <property type="protein sequence ID" value="KAK1859109.1"/>
    <property type="molecule type" value="Genomic_DNA"/>
</dbReference>
<organism evidence="1 2">
    <name type="scientific">Pyropia yezoensis</name>
    <name type="common">Susabi-nori</name>
    <name type="synonym">Porphyra yezoensis</name>
    <dbReference type="NCBI Taxonomy" id="2788"/>
    <lineage>
        <taxon>Eukaryota</taxon>
        <taxon>Rhodophyta</taxon>
        <taxon>Bangiophyceae</taxon>
        <taxon>Bangiales</taxon>
        <taxon>Bangiaceae</taxon>
        <taxon>Pyropia</taxon>
    </lineage>
</organism>
<gene>
    <name evidence="1" type="ORF">I4F81_001706</name>
</gene>
<sequence>MAPFYGASALDSDAAASLISDRGGPFCLLPDAEQRALGGGTIRSPPSGVSQWVRHGVVNGSPDGSAPGSSSCLSRPLKFTLRPPTVMCPDGRQCVNDAVAEVWARGGGASWLPGAPAVNYSPAAGGCFALATADGGPLSDAALSAALDSIESAALDACVSRHLVEGGDDRLHLTDEGVNRYFCAPVAPPRDTILRGACTCSPPTPAGWHSACGLLRDLWTGCTTFEQATLSIRDRLPAALGLEPHMLPPAERDVQVVLHPSGSDAELVPLAIAEARAAEAGCGRVVNIIAAAGEVGSGTAPAAGGRHFSAFPPVGERVLLDGVAAGFSSNTTVVELPPRGANGQVLGDYDERFVAAVDAAEAAAVEAAEAPPFFVLHAVDGSKTGLRVPSVSVMDQLRTRLGPRVLLVLDACQCRSDAAELAWYLGRGAVVLVTASKFFAAPGFCGAVLVPPSAAGPLSTGPSEAIPRGFRDYLTCSEVPHSMPSLRQALPTGPNNVGLLLRWECGLTEMELYAKQRSCLDAPIRTWIHRVKQLVRLRAPRLSLLDEVDECAVAAGTTGVTRVGGVNTIVSVKFLSGCGEGLLTAVDLRKLHRYLTRDASAALPPSATPEERAAVTHVCMVGQPVKLGPYGVLRLAMSAPLARKIATAAGLEEALQQDAIVLDKMVILGRYCDVLA</sequence>
<keyword evidence="2" id="KW-1185">Reference proteome</keyword>